<accession>A0A8S4B487</accession>
<keyword evidence="1" id="KW-0433">Leucine-rich repeat</keyword>
<organism evidence="4 5">
    <name type="scientific">Menidia menidia</name>
    <name type="common">Atlantic silverside</name>
    <dbReference type="NCBI Taxonomy" id="238744"/>
    <lineage>
        <taxon>Eukaryota</taxon>
        <taxon>Metazoa</taxon>
        <taxon>Chordata</taxon>
        <taxon>Craniata</taxon>
        <taxon>Vertebrata</taxon>
        <taxon>Euteleostomi</taxon>
        <taxon>Actinopterygii</taxon>
        <taxon>Neopterygii</taxon>
        <taxon>Teleostei</taxon>
        <taxon>Neoteleostei</taxon>
        <taxon>Acanthomorphata</taxon>
        <taxon>Ovalentaria</taxon>
        <taxon>Atherinomorphae</taxon>
        <taxon>Atheriniformes</taxon>
        <taxon>Atherinopsidae</taxon>
        <taxon>Menidiinae</taxon>
        <taxon>Menidia</taxon>
    </lineage>
</organism>
<name>A0A8S4B487_9TELE</name>
<evidence type="ECO:0000313" key="4">
    <source>
        <dbReference type="EMBL" id="CAG5912253.1"/>
    </source>
</evidence>
<comment type="caution">
    <text evidence="4">The sequence shown here is derived from an EMBL/GenBank/DDBJ whole genome shotgun (WGS) entry which is preliminary data.</text>
</comment>
<dbReference type="Proteomes" id="UP000677803">
    <property type="component" value="Unassembled WGS sequence"/>
</dbReference>
<dbReference type="PANTHER" id="PTHR24106">
    <property type="entry name" value="NACHT, LRR AND CARD DOMAINS-CONTAINING"/>
    <property type="match status" value="1"/>
</dbReference>
<dbReference type="InterPro" id="IPR032675">
    <property type="entry name" value="LRR_dom_sf"/>
</dbReference>
<gene>
    <name evidence="4" type="ORF">MMEN_LOCUS9985</name>
</gene>
<keyword evidence="5" id="KW-1185">Reference proteome</keyword>
<dbReference type="SMART" id="SM00368">
    <property type="entry name" value="LRR_RI"/>
    <property type="match status" value="3"/>
</dbReference>
<sequence length="331" mass="36644">MGAGSLDSVVWWTQQGWGTALLARTAAAGHRVPVRTERVISPLPSLAAFPILLPPTHPPSSERVEQQSSEVPSAQSAQQHQTQLDSIFMLLEDNMLTFVKEELKKIQKALSPDDPPGSESQREDEDAEQRSNREALVKITVHFLRRMKQEELAERLRSKKALLRLLPVVKASKKALLRSCNLSERSCGALSSVLSSQSSTLTHLDLSNNQLRDSGGKHLSAGLESPNCKLDTLRLEGCSLSESSCSSVVSALKSNPSHLTELDLSLNPISECVMKELSSFLQSPLCGLKTLRLRGCELDLRSNNLKRSDVQQLLDLQQCPHNKLQTLRWWS</sequence>
<evidence type="ECO:0000256" key="2">
    <source>
        <dbReference type="ARBA" id="ARBA00022737"/>
    </source>
</evidence>
<dbReference type="SUPFAM" id="SSF52047">
    <property type="entry name" value="RNI-like"/>
    <property type="match status" value="1"/>
</dbReference>
<dbReference type="InterPro" id="IPR051261">
    <property type="entry name" value="NLR"/>
</dbReference>
<feature type="region of interest" description="Disordered" evidence="3">
    <location>
        <begin position="51"/>
        <end position="78"/>
    </location>
</feature>
<reference evidence="4" key="1">
    <citation type="submission" date="2021-05" db="EMBL/GenBank/DDBJ databases">
        <authorList>
            <person name="Tigano A."/>
        </authorList>
    </citation>
    <scope>NUCLEOTIDE SEQUENCE</scope>
</reference>
<feature type="region of interest" description="Disordered" evidence="3">
    <location>
        <begin position="108"/>
        <end position="132"/>
    </location>
</feature>
<dbReference type="AlphaFoldDB" id="A0A8S4B487"/>
<dbReference type="EMBL" id="CAJRST010010001">
    <property type="protein sequence ID" value="CAG5912253.1"/>
    <property type="molecule type" value="Genomic_DNA"/>
</dbReference>
<protein>
    <submittedName>
        <fullName evidence="4">(Atlantic silverside) hypothetical protein</fullName>
    </submittedName>
</protein>
<evidence type="ECO:0000313" key="5">
    <source>
        <dbReference type="Proteomes" id="UP000677803"/>
    </source>
</evidence>
<evidence type="ECO:0000256" key="1">
    <source>
        <dbReference type="ARBA" id="ARBA00022614"/>
    </source>
</evidence>
<keyword evidence="2" id="KW-0677">Repeat</keyword>
<dbReference type="Pfam" id="PF13516">
    <property type="entry name" value="LRR_6"/>
    <property type="match status" value="2"/>
</dbReference>
<evidence type="ECO:0000256" key="3">
    <source>
        <dbReference type="SAM" id="MobiDB-lite"/>
    </source>
</evidence>
<dbReference type="Gene3D" id="3.80.10.10">
    <property type="entry name" value="Ribonuclease Inhibitor"/>
    <property type="match status" value="1"/>
</dbReference>
<dbReference type="InterPro" id="IPR001611">
    <property type="entry name" value="Leu-rich_rpt"/>
</dbReference>
<dbReference type="OrthoDB" id="8951038at2759"/>
<proteinExistence type="predicted"/>